<dbReference type="PANTHER" id="PTHR43118">
    <property type="entry name" value="RHAMNOGALACTURONAN LYASE (EUROFUNG)"/>
    <property type="match status" value="1"/>
</dbReference>
<dbReference type="SUPFAM" id="SSF69318">
    <property type="entry name" value="Integrin alpha N-terminal domain"/>
    <property type="match status" value="1"/>
</dbReference>
<evidence type="ECO:0000259" key="2">
    <source>
        <dbReference type="Pfam" id="PF18370"/>
    </source>
</evidence>
<dbReference type="InterPro" id="IPR049366">
    <property type="entry name" value="RGL11_C"/>
</dbReference>
<feature type="chain" id="PRO_5038772188" evidence="1">
    <location>
        <begin position="32"/>
        <end position="617"/>
    </location>
</feature>
<evidence type="ECO:0000256" key="1">
    <source>
        <dbReference type="SAM" id="SignalP"/>
    </source>
</evidence>
<dbReference type="InterPro" id="IPR013783">
    <property type="entry name" value="Ig-like_fold"/>
</dbReference>
<evidence type="ECO:0000259" key="3">
    <source>
        <dbReference type="Pfam" id="PF21348"/>
    </source>
</evidence>
<protein>
    <submittedName>
        <fullName evidence="4">Uncharacterized protein</fullName>
    </submittedName>
</protein>
<evidence type="ECO:0000313" key="5">
    <source>
        <dbReference type="Proteomes" id="UP000219356"/>
    </source>
</evidence>
<dbReference type="Pfam" id="PF18370">
    <property type="entry name" value="RGI_lyase"/>
    <property type="match status" value="1"/>
</dbReference>
<feature type="domain" description="Rhamnogalacturonan lyase family 11 C-terminal" evidence="3">
    <location>
        <begin position="163"/>
        <end position="258"/>
    </location>
</feature>
<gene>
    <name evidence="4" type="ORF">SAMN05421503_1544</name>
</gene>
<dbReference type="InterPro" id="IPR041624">
    <property type="entry name" value="RGI_lyase"/>
</dbReference>
<reference evidence="5" key="1">
    <citation type="submission" date="2017-09" db="EMBL/GenBank/DDBJ databases">
        <authorList>
            <person name="Varghese N."/>
            <person name="Submissions S."/>
        </authorList>
    </citation>
    <scope>NUCLEOTIDE SEQUENCE [LARGE SCALE GENOMIC DNA]</scope>
    <source>
        <strain evidence="5">CGMCC 1.8913</strain>
    </source>
</reference>
<sequence>MFYKRKSFKRSIGLVMALSLGLSFSSPPLIANANTESGKEKAGPRQMENLGRGVVAVRDGSTVFISWRLLALDAKDIGFNVYRSAAGEKEVKINKAVLTKGTNFEDKTADLSVDNVYHVKPVIDGEEVEDNKTAGSSFTLEAGKADGPYVTVPLKEGGPIRNVWVGDFDGDGEYDYFLTRYKDKPQVVEAYKQDGTLLWSGSMGPNSDASNSYNSATIDVGMWDNATVYDLDGDGKSEVILKIANGVTFGDGQKWTDSSDTKQWIAVLDGMTGKLKSAQPLPDDFISDGPLATQLGIGYLDGKTPSIVVYAKNRTEDRKAFNLVFSAYSYDGSKLKMDWKWIRETQEYADGHQNRIGDFDGDGKDEISTIGFVLNGDGTLKYDLPDVRHGDRFYIGKFDPNREGFQGYGIQQDSKTGLLDYYYDATNGSMLWQHKDTANAGKIDVGRGNIGDIDPRYPGYEIWAFDGIYNAPTNKQITTKEHQPYPNFRLWWDGDLLSEKWDSGNIGKWYYEKNKVGRLVTTWKYENATRNDRKVMAFYGDILGDWREEVIQTNRDYSKLVIFTTSMPSDHRLYTLAQNPMYRNSMTLKGYTQSHLTDYYLGSDMETPPTPNIYLAP</sequence>
<accession>A0A285NQH3</accession>
<evidence type="ECO:0000313" key="4">
    <source>
        <dbReference type="EMBL" id="SNZ10116.1"/>
    </source>
</evidence>
<dbReference type="InterPro" id="IPR034641">
    <property type="entry name" value="RGL11"/>
</dbReference>
<feature type="domain" description="Rhamnogalacturonan I lyase beta-sheet" evidence="2">
    <location>
        <begin position="45"/>
        <end position="134"/>
    </location>
</feature>
<keyword evidence="5" id="KW-1185">Reference proteome</keyword>
<proteinExistence type="predicted"/>
<dbReference type="Proteomes" id="UP000219356">
    <property type="component" value="Unassembled WGS sequence"/>
</dbReference>
<feature type="signal peptide" evidence="1">
    <location>
        <begin position="1"/>
        <end position="31"/>
    </location>
</feature>
<dbReference type="RefSeq" id="WP_097040872.1">
    <property type="nucleotide sequence ID" value="NZ_OBEK01000002.1"/>
</dbReference>
<feature type="domain" description="Rhamnogalacturonan lyase family 11 C-terminal" evidence="3">
    <location>
        <begin position="296"/>
        <end position="611"/>
    </location>
</feature>
<dbReference type="PANTHER" id="PTHR43118:SF1">
    <property type="entry name" value="RHAMNOGALACTURONAN LYASE (EUROFUNG)"/>
    <property type="match status" value="1"/>
</dbReference>
<dbReference type="OrthoDB" id="9802318at2"/>
<dbReference type="AlphaFoldDB" id="A0A285NQH3"/>
<dbReference type="Pfam" id="PF21348">
    <property type="entry name" value="RGL11_C"/>
    <property type="match status" value="2"/>
</dbReference>
<dbReference type="EMBL" id="OBEK01000002">
    <property type="protein sequence ID" value="SNZ10116.1"/>
    <property type="molecule type" value="Genomic_DNA"/>
</dbReference>
<dbReference type="InterPro" id="IPR028994">
    <property type="entry name" value="Integrin_alpha_N"/>
</dbReference>
<organism evidence="4 5">
    <name type="scientific">Terribacillus aidingensis</name>
    <dbReference type="NCBI Taxonomy" id="586416"/>
    <lineage>
        <taxon>Bacteria</taxon>
        <taxon>Bacillati</taxon>
        <taxon>Bacillota</taxon>
        <taxon>Bacilli</taxon>
        <taxon>Bacillales</taxon>
        <taxon>Bacillaceae</taxon>
        <taxon>Terribacillus</taxon>
    </lineage>
</organism>
<dbReference type="Gene3D" id="2.60.40.10">
    <property type="entry name" value="Immunoglobulins"/>
    <property type="match status" value="1"/>
</dbReference>
<name>A0A285NQH3_9BACI</name>
<keyword evidence="1" id="KW-0732">Signal</keyword>